<gene>
    <name evidence="1" type="ORF">K466DRAFT_185922</name>
</gene>
<reference evidence="1 2" key="1">
    <citation type="journal article" date="2019" name="Nat. Ecol. Evol.">
        <title>Megaphylogeny resolves global patterns of mushroom evolution.</title>
        <authorList>
            <person name="Varga T."/>
            <person name="Krizsan K."/>
            <person name="Foldi C."/>
            <person name="Dima B."/>
            <person name="Sanchez-Garcia M."/>
            <person name="Sanchez-Ramirez S."/>
            <person name="Szollosi G.J."/>
            <person name="Szarkandi J.G."/>
            <person name="Papp V."/>
            <person name="Albert L."/>
            <person name="Andreopoulos W."/>
            <person name="Angelini C."/>
            <person name="Antonin V."/>
            <person name="Barry K.W."/>
            <person name="Bougher N.L."/>
            <person name="Buchanan P."/>
            <person name="Buyck B."/>
            <person name="Bense V."/>
            <person name="Catcheside P."/>
            <person name="Chovatia M."/>
            <person name="Cooper J."/>
            <person name="Damon W."/>
            <person name="Desjardin D."/>
            <person name="Finy P."/>
            <person name="Geml J."/>
            <person name="Haridas S."/>
            <person name="Hughes K."/>
            <person name="Justo A."/>
            <person name="Karasinski D."/>
            <person name="Kautmanova I."/>
            <person name="Kiss B."/>
            <person name="Kocsube S."/>
            <person name="Kotiranta H."/>
            <person name="LaButti K.M."/>
            <person name="Lechner B.E."/>
            <person name="Liimatainen K."/>
            <person name="Lipzen A."/>
            <person name="Lukacs Z."/>
            <person name="Mihaltcheva S."/>
            <person name="Morgado L.N."/>
            <person name="Niskanen T."/>
            <person name="Noordeloos M.E."/>
            <person name="Ohm R.A."/>
            <person name="Ortiz-Santana B."/>
            <person name="Ovrebo C."/>
            <person name="Racz N."/>
            <person name="Riley R."/>
            <person name="Savchenko A."/>
            <person name="Shiryaev A."/>
            <person name="Soop K."/>
            <person name="Spirin V."/>
            <person name="Szebenyi C."/>
            <person name="Tomsovsky M."/>
            <person name="Tulloss R.E."/>
            <person name="Uehling J."/>
            <person name="Grigoriev I.V."/>
            <person name="Vagvolgyi C."/>
            <person name="Papp T."/>
            <person name="Martin F.M."/>
            <person name="Miettinen O."/>
            <person name="Hibbett D.S."/>
            <person name="Nagy L.G."/>
        </authorList>
    </citation>
    <scope>NUCLEOTIDE SEQUENCE [LARGE SCALE GENOMIC DNA]</scope>
    <source>
        <strain evidence="1 2">HHB13444</strain>
    </source>
</reference>
<keyword evidence="2" id="KW-1185">Reference proteome</keyword>
<dbReference type="AlphaFoldDB" id="A0A5C3P877"/>
<evidence type="ECO:0000313" key="1">
    <source>
        <dbReference type="EMBL" id="TFK85482.1"/>
    </source>
</evidence>
<proteinExistence type="predicted"/>
<sequence length="265" mass="29127">MQEVLEVLELRAPKYHSPAEVMCRSGTRVRGGALERIAASVALQAFVTSLEFLWLSHTLSLTGQKSVRQTLSSLPYLGRTSCARGSRAEGCPRLRRGRGSVAATRSREDSLCRKVPAAGRSATHPWRHQTTTNAGCLRTAARCSSVGYSLRPMLRLPSLLDQQCCPVLICMSKKVRRAETQLAGHANRMSEPWLGGADASTAHSNLRRAAWHLLRTMFVFGGASRARSSCEVASHQARLAVGRAATSKPKERWRTRWYACASLLL</sequence>
<organism evidence="1 2">
    <name type="scientific">Polyporus arcularius HHB13444</name>
    <dbReference type="NCBI Taxonomy" id="1314778"/>
    <lineage>
        <taxon>Eukaryota</taxon>
        <taxon>Fungi</taxon>
        <taxon>Dikarya</taxon>
        <taxon>Basidiomycota</taxon>
        <taxon>Agaricomycotina</taxon>
        <taxon>Agaricomycetes</taxon>
        <taxon>Polyporales</taxon>
        <taxon>Polyporaceae</taxon>
        <taxon>Polyporus</taxon>
    </lineage>
</organism>
<dbReference type="EMBL" id="ML211250">
    <property type="protein sequence ID" value="TFK85482.1"/>
    <property type="molecule type" value="Genomic_DNA"/>
</dbReference>
<dbReference type="InParanoid" id="A0A5C3P877"/>
<dbReference type="Proteomes" id="UP000308197">
    <property type="component" value="Unassembled WGS sequence"/>
</dbReference>
<protein>
    <submittedName>
        <fullName evidence="1">Uncharacterized protein</fullName>
    </submittedName>
</protein>
<name>A0A5C3P877_9APHY</name>
<evidence type="ECO:0000313" key="2">
    <source>
        <dbReference type="Proteomes" id="UP000308197"/>
    </source>
</evidence>
<accession>A0A5C3P877</accession>